<evidence type="ECO:0000313" key="1">
    <source>
        <dbReference type="EMBL" id="KZX15954.1"/>
    </source>
</evidence>
<sequence length="123" mass="14396">MFFKKKIPIITKVTGYSLSEIDSITFVDENEEEEFEISLTELCNDLLEDISKNDSKYCKALKKYLESNEVGLIKLDIMPDFEDENVMEEFLNTHDHIINEHFVITPDDDIPLMIIIDFEKIKS</sequence>
<accession>A0A166DU67</accession>
<dbReference type="AlphaFoldDB" id="A0A166DU67"/>
<reference evidence="1 2" key="1">
    <citation type="submission" date="2016-04" db="EMBL/GenBank/DDBJ databases">
        <title>Genome sequence of Methanobrevibacter cuticularis DSM 11139.</title>
        <authorList>
            <person name="Poehlein A."/>
            <person name="Seedorf H."/>
            <person name="Daniel R."/>
        </authorList>
    </citation>
    <scope>NUCLEOTIDE SEQUENCE [LARGE SCALE GENOMIC DNA]</scope>
    <source>
        <strain evidence="1 2">DSM 11139</strain>
    </source>
</reference>
<evidence type="ECO:0000313" key="2">
    <source>
        <dbReference type="Proteomes" id="UP000077275"/>
    </source>
</evidence>
<dbReference type="PATRIC" id="fig|47311.3.peg.1290"/>
<comment type="caution">
    <text evidence="1">The sequence shown here is derived from an EMBL/GenBank/DDBJ whole genome shotgun (WGS) entry which is preliminary data.</text>
</comment>
<dbReference type="EMBL" id="LWMW01000103">
    <property type="protein sequence ID" value="KZX15954.1"/>
    <property type="molecule type" value="Genomic_DNA"/>
</dbReference>
<dbReference type="RefSeq" id="WP_067259762.1">
    <property type="nucleotide sequence ID" value="NZ_LWMW01000103.1"/>
</dbReference>
<protein>
    <submittedName>
        <fullName evidence="1">Uncharacterized protein</fullName>
    </submittedName>
</protein>
<organism evidence="1 2">
    <name type="scientific">Methanobrevibacter cuticularis</name>
    <dbReference type="NCBI Taxonomy" id="47311"/>
    <lineage>
        <taxon>Archaea</taxon>
        <taxon>Methanobacteriati</taxon>
        <taxon>Methanobacteriota</taxon>
        <taxon>Methanomada group</taxon>
        <taxon>Methanobacteria</taxon>
        <taxon>Methanobacteriales</taxon>
        <taxon>Methanobacteriaceae</taxon>
        <taxon>Methanobrevibacter</taxon>
    </lineage>
</organism>
<proteinExistence type="predicted"/>
<gene>
    <name evidence="1" type="ORF">MBCUT_11770</name>
</gene>
<dbReference type="Proteomes" id="UP000077275">
    <property type="component" value="Unassembled WGS sequence"/>
</dbReference>
<name>A0A166DU67_9EURY</name>
<keyword evidence="2" id="KW-1185">Reference proteome</keyword>